<feature type="domain" description="Type II secretion system protein GspF" evidence="6">
    <location>
        <begin position="66"/>
        <end position="189"/>
    </location>
</feature>
<evidence type="ECO:0000313" key="8">
    <source>
        <dbReference type="Proteomes" id="UP000619788"/>
    </source>
</evidence>
<keyword evidence="8" id="KW-1185">Reference proteome</keyword>
<dbReference type="Proteomes" id="UP000619788">
    <property type="component" value="Unassembled WGS sequence"/>
</dbReference>
<dbReference type="AlphaFoldDB" id="A0A8J3WIS4"/>
<keyword evidence="4" id="KW-1133">Transmembrane helix</keyword>
<evidence type="ECO:0000256" key="5">
    <source>
        <dbReference type="ARBA" id="ARBA00023136"/>
    </source>
</evidence>
<dbReference type="InterPro" id="IPR018076">
    <property type="entry name" value="T2SS_GspF_dom"/>
</dbReference>
<dbReference type="GO" id="GO:0005886">
    <property type="term" value="C:plasma membrane"/>
    <property type="evidence" value="ECO:0007669"/>
    <property type="project" value="UniProtKB-SubCell"/>
</dbReference>
<comment type="subcellular location">
    <subcellularLocation>
        <location evidence="1">Cell membrane</location>
        <topology evidence="1">Multi-pass membrane protein</topology>
    </subcellularLocation>
</comment>
<comment type="caution">
    <text evidence="7">The sequence shown here is derived from an EMBL/GenBank/DDBJ whole genome shotgun (WGS) entry which is preliminary data.</text>
</comment>
<accession>A0A8J3WIS4</accession>
<gene>
    <name evidence="7" type="ORF">Psi01_15030</name>
</gene>
<dbReference type="Pfam" id="PF00482">
    <property type="entry name" value="T2SSF"/>
    <property type="match status" value="1"/>
</dbReference>
<name>A0A8J3WIS4_9ACTN</name>
<evidence type="ECO:0000256" key="2">
    <source>
        <dbReference type="ARBA" id="ARBA00022475"/>
    </source>
</evidence>
<reference evidence="7 8" key="1">
    <citation type="submission" date="2021-01" db="EMBL/GenBank/DDBJ databases">
        <title>Whole genome shotgun sequence of Planobispora siamensis NBRC 107568.</title>
        <authorList>
            <person name="Komaki H."/>
            <person name="Tamura T."/>
        </authorList>
    </citation>
    <scope>NUCLEOTIDE SEQUENCE [LARGE SCALE GENOMIC DNA]</scope>
    <source>
        <strain evidence="7 8">NBRC 107568</strain>
    </source>
</reference>
<dbReference type="EMBL" id="BOOJ01000014">
    <property type="protein sequence ID" value="GIH90873.1"/>
    <property type="molecule type" value="Genomic_DNA"/>
</dbReference>
<keyword evidence="5" id="KW-0472">Membrane</keyword>
<protein>
    <recommendedName>
        <fullName evidence="6">Type II secretion system protein GspF domain-containing protein</fullName>
    </recommendedName>
</protein>
<evidence type="ECO:0000256" key="4">
    <source>
        <dbReference type="ARBA" id="ARBA00022989"/>
    </source>
</evidence>
<organism evidence="7 8">
    <name type="scientific">Planobispora siamensis</name>
    <dbReference type="NCBI Taxonomy" id="936338"/>
    <lineage>
        <taxon>Bacteria</taxon>
        <taxon>Bacillati</taxon>
        <taxon>Actinomycetota</taxon>
        <taxon>Actinomycetes</taxon>
        <taxon>Streptosporangiales</taxon>
        <taxon>Streptosporangiaceae</taxon>
        <taxon>Planobispora</taxon>
    </lineage>
</organism>
<dbReference type="PANTHER" id="PTHR35007:SF4">
    <property type="entry name" value="CONSERVED TRANSMEMBRANE PROTEIN-RELATED"/>
    <property type="match status" value="1"/>
</dbReference>
<evidence type="ECO:0000313" key="7">
    <source>
        <dbReference type="EMBL" id="GIH90873.1"/>
    </source>
</evidence>
<evidence type="ECO:0000256" key="3">
    <source>
        <dbReference type="ARBA" id="ARBA00022692"/>
    </source>
</evidence>
<sequence length="235" mass="24498">MTGAVILAALAAWLWMGPDPGTARLERLCLRGHGPDGPRDLLRWIARFSRPSRQAEAWRAASVELCQVLAAELAAGRTAGEALSRAVSSMEFPDPMAMRPVIAVARDGGDVSEALLAAAPERGGEGLRRLAACWRAAATVGGGFSALVDRVAASLREAEAHRRDVAAQLAGPRSTARLLAGLPVLGVLMATGLGMRPLDFLLGGPAGVACLVVGVALDGCGLWWTRHLVAKAEQT</sequence>
<keyword evidence="3" id="KW-0812">Transmembrane</keyword>
<keyword evidence="2" id="KW-1003">Cell membrane</keyword>
<evidence type="ECO:0000256" key="1">
    <source>
        <dbReference type="ARBA" id="ARBA00004651"/>
    </source>
</evidence>
<evidence type="ECO:0000259" key="6">
    <source>
        <dbReference type="Pfam" id="PF00482"/>
    </source>
</evidence>
<dbReference type="PANTHER" id="PTHR35007">
    <property type="entry name" value="INTEGRAL MEMBRANE PROTEIN-RELATED"/>
    <property type="match status" value="1"/>
</dbReference>
<proteinExistence type="predicted"/>
<dbReference type="RefSeq" id="WP_204063207.1">
    <property type="nucleotide sequence ID" value="NZ_BOOJ01000014.1"/>
</dbReference>